<dbReference type="Pfam" id="PF24626">
    <property type="entry name" value="SH3_Tf2-1"/>
    <property type="match status" value="1"/>
</dbReference>
<evidence type="ECO:0000313" key="4">
    <source>
        <dbReference type="Proteomes" id="UP000250235"/>
    </source>
</evidence>
<dbReference type="PANTHER" id="PTHR35046:SF9">
    <property type="entry name" value="RNA-DIRECTED DNA POLYMERASE"/>
    <property type="match status" value="1"/>
</dbReference>
<name>A0A2Z7BX06_9LAMI</name>
<dbReference type="SUPFAM" id="SSF53098">
    <property type="entry name" value="Ribonuclease H-like"/>
    <property type="match status" value="1"/>
</dbReference>
<feature type="coiled-coil region" evidence="1">
    <location>
        <begin position="98"/>
        <end position="125"/>
    </location>
</feature>
<evidence type="ECO:0000313" key="3">
    <source>
        <dbReference type="EMBL" id="KZV38924.1"/>
    </source>
</evidence>
<dbReference type="GO" id="GO:0003676">
    <property type="term" value="F:nucleic acid binding"/>
    <property type="evidence" value="ECO:0007669"/>
    <property type="project" value="InterPro"/>
</dbReference>
<gene>
    <name evidence="3" type="ORF">F511_14194</name>
</gene>
<keyword evidence="4" id="KW-1185">Reference proteome</keyword>
<dbReference type="OrthoDB" id="1935586at2759"/>
<dbReference type="InterPro" id="IPR056924">
    <property type="entry name" value="SH3_Tf2-1"/>
</dbReference>
<dbReference type="InterPro" id="IPR012337">
    <property type="entry name" value="RNaseH-like_sf"/>
</dbReference>
<feature type="domain" description="Integrase catalytic" evidence="2">
    <location>
        <begin position="1"/>
        <end position="70"/>
    </location>
</feature>
<keyword evidence="1" id="KW-0175">Coiled coil</keyword>
<proteinExistence type="predicted"/>
<accession>A0A2Z7BX06</accession>
<dbReference type="GO" id="GO:0015074">
    <property type="term" value="P:DNA integration"/>
    <property type="evidence" value="ECO:0007669"/>
    <property type="project" value="InterPro"/>
</dbReference>
<dbReference type="Gene3D" id="3.30.420.10">
    <property type="entry name" value="Ribonuclease H-like superfamily/Ribonuclease H"/>
    <property type="match status" value="1"/>
</dbReference>
<dbReference type="Proteomes" id="UP000250235">
    <property type="component" value="Unassembled WGS sequence"/>
</dbReference>
<evidence type="ECO:0000259" key="2">
    <source>
        <dbReference type="PROSITE" id="PS50994"/>
    </source>
</evidence>
<dbReference type="InterPro" id="IPR001584">
    <property type="entry name" value="Integrase_cat-core"/>
</dbReference>
<evidence type="ECO:0000256" key="1">
    <source>
        <dbReference type="SAM" id="Coils"/>
    </source>
</evidence>
<reference evidence="3 4" key="1">
    <citation type="journal article" date="2015" name="Proc. Natl. Acad. Sci. U.S.A.">
        <title>The resurrection genome of Boea hygrometrica: A blueprint for survival of dehydration.</title>
        <authorList>
            <person name="Xiao L."/>
            <person name="Yang G."/>
            <person name="Zhang L."/>
            <person name="Yang X."/>
            <person name="Zhao S."/>
            <person name="Ji Z."/>
            <person name="Zhou Q."/>
            <person name="Hu M."/>
            <person name="Wang Y."/>
            <person name="Chen M."/>
            <person name="Xu Y."/>
            <person name="Jin H."/>
            <person name="Xiao X."/>
            <person name="Hu G."/>
            <person name="Bao F."/>
            <person name="Hu Y."/>
            <person name="Wan P."/>
            <person name="Li L."/>
            <person name="Deng X."/>
            <person name="Kuang T."/>
            <person name="Xiang C."/>
            <person name="Zhu J.K."/>
            <person name="Oliver M.J."/>
            <person name="He Y."/>
        </authorList>
    </citation>
    <scope>NUCLEOTIDE SEQUENCE [LARGE SCALE GENOMIC DNA]</scope>
    <source>
        <strain evidence="4">cv. XS01</strain>
    </source>
</reference>
<organism evidence="3 4">
    <name type="scientific">Dorcoceras hygrometricum</name>
    <dbReference type="NCBI Taxonomy" id="472368"/>
    <lineage>
        <taxon>Eukaryota</taxon>
        <taxon>Viridiplantae</taxon>
        <taxon>Streptophyta</taxon>
        <taxon>Embryophyta</taxon>
        <taxon>Tracheophyta</taxon>
        <taxon>Spermatophyta</taxon>
        <taxon>Magnoliopsida</taxon>
        <taxon>eudicotyledons</taxon>
        <taxon>Gunneridae</taxon>
        <taxon>Pentapetalae</taxon>
        <taxon>asterids</taxon>
        <taxon>lamiids</taxon>
        <taxon>Lamiales</taxon>
        <taxon>Gesneriaceae</taxon>
        <taxon>Didymocarpoideae</taxon>
        <taxon>Trichosporeae</taxon>
        <taxon>Loxocarpinae</taxon>
        <taxon>Dorcoceras</taxon>
    </lineage>
</organism>
<sequence>TKLLFSTTCHPQTDGQTVVVNRTLGKLLCAIISRNLKSWEECLAFVEFAYNRSVHSTTGFSPFEIVYGFNPLTPKDFFSLPMSERLNLDGKKNADYVRTLHENVRANIEEKIQQYTRQANKGKKKVTFDLGDWVWLHLRKERFPEKRCSKLLPRDDGPFQVLEKIMTMPTSWIYPMSIM</sequence>
<dbReference type="PANTHER" id="PTHR35046">
    <property type="entry name" value="ZINC KNUCKLE (CCHC-TYPE) FAMILY PROTEIN"/>
    <property type="match status" value="1"/>
</dbReference>
<dbReference type="PROSITE" id="PS50994">
    <property type="entry name" value="INTEGRASE"/>
    <property type="match status" value="1"/>
</dbReference>
<dbReference type="InterPro" id="IPR036397">
    <property type="entry name" value="RNaseH_sf"/>
</dbReference>
<protein>
    <recommendedName>
        <fullName evidence="2">Integrase catalytic domain-containing protein</fullName>
    </recommendedName>
</protein>
<feature type="non-terminal residue" evidence="3">
    <location>
        <position position="1"/>
    </location>
</feature>
<dbReference type="EMBL" id="KV001428">
    <property type="protein sequence ID" value="KZV38924.1"/>
    <property type="molecule type" value="Genomic_DNA"/>
</dbReference>
<dbReference type="AlphaFoldDB" id="A0A2Z7BX06"/>